<proteinExistence type="predicted"/>
<protein>
    <submittedName>
        <fullName evidence="2">Uncharacterized protein</fullName>
    </submittedName>
</protein>
<dbReference type="AlphaFoldDB" id="A0A158AQK8"/>
<reference evidence="2" key="1">
    <citation type="submission" date="2016-01" db="EMBL/GenBank/DDBJ databases">
        <authorList>
            <person name="Peeters C."/>
        </authorList>
    </citation>
    <scope>NUCLEOTIDE SEQUENCE [LARGE SCALE GENOMIC DNA]</scope>
    <source>
        <strain evidence="2">LMG 29325</strain>
    </source>
</reference>
<evidence type="ECO:0000256" key="1">
    <source>
        <dbReference type="SAM" id="MobiDB-lite"/>
    </source>
</evidence>
<dbReference type="STRING" id="1777143.AWB82_02774"/>
<organism evidence="2 3">
    <name type="scientific">Caballeronia glebae</name>
    <dbReference type="NCBI Taxonomy" id="1777143"/>
    <lineage>
        <taxon>Bacteria</taxon>
        <taxon>Pseudomonadati</taxon>
        <taxon>Pseudomonadota</taxon>
        <taxon>Betaproteobacteria</taxon>
        <taxon>Burkholderiales</taxon>
        <taxon>Burkholderiaceae</taxon>
        <taxon>Caballeronia</taxon>
    </lineage>
</organism>
<gene>
    <name evidence="2" type="ORF">AWB82_02774</name>
</gene>
<feature type="region of interest" description="Disordered" evidence="1">
    <location>
        <begin position="30"/>
        <end position="87"/>
    </location>
</feature>
<dbReference type="EMBL" id="FCOJ02000016">
    <property type="protein sequence ID" value="SAK60009.1"/>
    <property type="molecule type" value="Genomic_DNA"/>
</dbReference>
<dbReference type="RefSeq" id="WP_086967877.1">
    <property type="nucleotide sequence ID" value="NZ_FCOJ02000016.1"/>
</dbReference>
<feature type="compositionally biased region" description="Basic and acidic residues" evidence="1">
    <location>
        <begin position="56"/>
        <end position="66"/>
    </location>
</feature>
<accession>A0A158AQK8</accession>
<evidence type="ECO:0000313" key="2">
    <source>
        <dbReference type="EMBL" id="SAK60009.1"/>
    </source>
</evidence>
<sequence>MNRTFRSEIVITSACARMVGAMQAHAQPNIGRLGNTTSRSHASAKSAAGIAGGAGADRETLSHIEEQCMQTKNAQSSAKGKRRDAKE</sequence>
<comment type="caution">
    <text evidence="2">The sequence shown here is derived from an EMBL/GenBank/DDBJ whole genome shotgun (WGS) entry which is preliminary data.</text>
</comment>
<dbReference type="Proteomes" id="UP000054596">
    <property type="component" value="Unassembled WGS sequence"/>
</dbReference>
<name>A0A158AQK8_9BURK</name>
<evidence type="ECO:0000313" key="3">
    <source>
        <dbReference type="Proteomes" id="UP000054596"/>
    </source>
</evidence>
<keyword evidence="3" id="KW-1185">Reference proteome</keyword>
<feature type="compositionally biased region" description="Polar residues" evidence="1">
    <location>
        <begin position="68"/>
        <end position="78"/>
    </location>
</feature>